<dbReference type="GO" id="GO:0005634">
    <property type="term" value="C:nucleus"/>
    <property type="evidence" value="ECO:0007669"/>
    <property type="project" value="UniProtKB-SubCell"/>
</dbReference>
<gene>
    <name evidence="3" type="ORF">POM88_020404</name>
</gene>
<evidence type="ECO:0000256" key="1">
    <source>
        <dbReference type="ARBA" id="ARBA00023012"/>
    </source>
</evidence>
<dbReference type="Gene3D" id="1.20.120.160">
    <property type="entry name" value="HPT domain"/>
    <property type="match status" value="1"/>
</dbReference>
<accession>A0AAD8MRX8</accession>
<proteinExistence type="predicted"/>
<reference evidence="3" key="1">
    <citation type="submission" date="2023-02" db="EMBL/GenBank/DDBJ databases">
        <title>Genome of toxic invasive species Heracleum sosnowskyi carries increased number of genes despite the absence of recent whole-genome duplications.</title>
        <authorList>
            <person name="Schelkunov M."/>
            <person name="Shtratnikova V."/>
            <person name="Makarenko M."/>
            <person name="Klepikova A."/>
            <person name="Omelchenko D."/>
            <person name="Novikova G."/>
            <person name="Obukhova E."/>
            <person name="Bogdanov V."/>
            <person name="Penin A."/>
            <person name="Logacheva M."/>
        </authorList>
    </citation>
    <scope>NUCLEOTIDE SEQUENCE</scope>
    <source>
        <strain evidence="3">Hsosn_3</strain>
        <tissue evidence="3">Leaf</tissue>
    </source>
</reference>
<reference evidence="3" key="2">
    <citation type="submission" date="2023-05" db="EMBL/GenBank/DDBJ databases">
        <authorList>
            <person name="Schelkunov M.I."/>
        </authorList>
    </citation>
    <scope>NUCLEOTIDE SEQUENCE</scope>
    <source>
        <strain evidence="3">Hsosn_3</strain>
        <tissue evidence="3">Leaf</tissue>
    </source>
</reference>
<comment type="caution">
    <text evidence="3">The sequence shown here is derived from an EMBL/GenBank/DDBJ whole genome shotgun (WGS) entry which is preliminary data.</text>
</comment>
<name>A0AAD8MRX8_9APIA</name>
<protein>
    <recommendedName>
        <fullName evidence="2">Histidine-containing phosphotransfer protein</fullName>
    </recommendedName>
</protein>
<comment type="subcellular location">
    <subcellularLocation>
        <location evidence="2">Cytoplasm</location>
        <location evidence="2">Cytosol</location>
    </subcellularLocation>
    <subcellularLocation>
        <location evidence="2">Nucleus</location>
    </subcellularLocation>
</comment>
<dbReference type="PANTHER" id="PTHR28242">
    <property type="entry name" value="PHOSPHORELAY INTERMEDIATE PROTEIN YPD1"/>
    <property type="match status" value="1"/>
</dbReference>
<keyword evidence="2" id="KW-0932">Cytokinin signaling pathway</keyword>
<evidence type="ECO:0000313" key="3">
    <source>
        <dbReference type="EMBL" id="KAK1382669.1"/>
    </source>
</evidence>
<dbReference type="InterPro" id="IPR045871">
    <property type="entry name" value="AHP1-5/YPD1"/>
</dbReference>
<dbReference type="GO" id="GO:0005829">
    <property type="term" value="C:cytosol"/>
    <property type="evidence" value="ECO:0007669"/>
    <property type="project" value="UniProtKB-SubCell"/>
</dbReference>
<dbReference type="GO" id="GO:0000160">
    <property type="term" value="P:phosphorelay signal transduction system"/>
    <property type="evidence" value="ECO:0007669"/>
    <property type="project" value="UniProtKB-UniRule"/>
</dbReference>
<dbReference type="PANTHER" id="PTHR28242:SF63">
    <property type="entry name" value="HISTIDINE-CONTAINING PHOSPHOTRANSFER PROTEIN"/>
    <property type="match status" value="1"/>
</dbReference>
<keyword evidence="1 2" id="KW-0902">Two-component regulatory system</keyword>
<comment type="domain">
    <text evidence="2">Histidine-containing phosphotransfer domain (HPt) contains an active histidine that mediates the phosphotransfer.</text>
</comment>
<sequence length="172" mass="19637">MMQQQHLIHNQFVSLFKNEADTKIIMDTVLARIQQLQDLGLVDAHLRRHYSMKEANSGESFSILLLTFCTDVSTVFVKMDAVLNDNEVDYRYLNEDCIKLEGYARGIGALRLMSACLDLHQASKICSKDWCLRSLNEAKSEYASLKIHIDAILQLEWATLSDAEKAQVYDAF</sequence>
<dbReference type="GO" id="GO:0009927">
    <property type="term" value="F:histidine phosphotransfer kinase activity"/>
    <property type="evidence" value="ECO:0007669"/>
    <property type="project" value="UniProtKB-UniRule"/>
</dbReference>
<comment type="function">
    <text evidence="2">Functions as a two-component phosphorelay mediators between cytokinin sensor histidine kinases and response regulators (B-type ARRs). Plays an important role in propagating cytokinin signal transduction.</text>
</comment>
<dbReference type="GO" id="GO:0009736">
    <property type="term" value="P:cytokinin-activated signaling pathway"/>
    <property type="evidence" value="ECO:0007669"/>
    <property type="project" value="UniProtKB-KW"/>
</dbReference>
<dbReference type="GO" id="GO:0043424">
    <property type="term" value="F:protein histidine kinase binding"/>
    <property type="evidence" value="ECO:0007669"/>
    <property type="project" value="UniProtKB-UniRule"/>
</dbReference>
<dbReference type="InterPro" id="IPR036641">
    <property type="entry name" value="HPT_dom_sf"/>
</dbReference>
<organism evidence="3 4">
    <name type="scientific">Heracleum sosnowskyi</name>
    <dbReference type="NCBI Taxonomy" id="360622"/>
    <lineage>
        <taxon>Eukaryota</taxon>
        <taxon>Viridiplantae</taxon>
        <taxon>Streptophyta</taxon>
        <taxon>Embryophyta</taxon>
        <taxon>Tracheophyta</taxon>
        <taxon>Spermatophyta</taxon>
        <taxon>Magnoliopsida</taxon>
        <taxon>eudicotyledons</taxon>
        <taxon>Gunneridae</taxon>
        <taxon>Pentapetalae</taxon>
        <taxon>asterids</taxon>
        <taxon>campanulids</taxon>
        <taxon>Apiales</taxon>
        <taxon>Apiaceae</taxon>
        <taxon>Apioideae</taxon>
        <taxon>apioid superclade</taxon>
        <taxon>Tordylieae</taxon>
        <taxon>Tordyliinae</taxon>
        <taxon>Heracleum</taxon>
    </lineage>
</organism>
<dbReference type="Proteomes" id="UP001237642">
    <property type="component" value="Unassembled WGS sequence"/>
</dbReference>
<dbReference type="EMBL" id="JAUIZM010000005">
    <property type="protein sequence ID" value="KAK1382669.1"/>
    <property type="molecule type" value="Genomic_DNA"/>
</dbReference>
<dbReference type="AlphaFoldDB" id="A0AAD8MRX8"/>
<evidence type="ECO:0000256" key="2">
    <source>
        <dbReference type="RuleBase" id="RU369004"/>
    </source>
</evidence>
<dbReference type="SUPFAM" id="SSF47226">
    <property type="entry name" value="Histidine-containing phosphotransfer domain, HPT domain"/>
    <property type="match status" value="1"/>
</dbReference>
<evidence type="ECO:0000313" key="4">
    <source>
        <dbReference type="Proteomes" id="UP001237642"/>
    </source>
</evidence>
<keyword evidence="4" id="KW-1185">Reference proteome</keyword>